<evidence type="ECO:0000313" key="2">
    <source>
        <dbReference type="Proteomes" id="UP000001976"/>
    </source>
</evidence>
<keyword evidence="2" id="KW-1185">Reference proteome</keyword>
<keyword evidence="1" id="KW-0614">Plasmid</keyword>
<sequence>MLEADRRIRLRRRPHQFRGGDRWTPPHNRSAAARVHLSGRCRPVRRYIFTICKMAREQSSSLRVLRRSRVEGRMQRKFMPTDVFLRLEKEWQHMRHAKHNLEIEAVPANDQRIDGINELEPSATPRNAHRS</sequence>
<gene>
    <name evidence="1" type="ORF">SM_b20654</name>
</gene>
<reference evidence="2" key="2">
    <citation type="journal article" date="2001" name="Science">
        <title>The composite genome of the legume symbiont Sinorhizobium meliloti.</title>
        <authorList>
            <person name="Galibert F."/>
            <person name="Finan T.M."/>
            <person name="Long S.R."/>
            <person name="Puehler A."/>
            <person name="Abola P."/>
            <person name="Ampe F."/>
            <person name="Barloy-Hubler F."/>
            <person name="Barnett M.J."/>
            <person name="Becker A."/>
            <person name="Boistard P."/>
            <person name="Bothe G."/>
            <person name="Boutry M."/>
            <person name="Bowser L."/>
            <person name="Buhrmester J."/>
            <person name="Cadieu E."/>
            <person name="Capela D."/>
            <person name="Chain P."/>
            <person name="Cowie A."/>
            <person name="Davis R.W."/>
            <person name="Dreano S."/>
            <person name="Federspiel N.A."/>
            <person name="Fisher R.F."/>
            <person name="Gloux S."/>
            <person name="Godrie T."/>
            <person name="Goffeau A."/>
            <person name="Golding B."/>
            <person name="Gouzy J."/>
            <person name="Gurjal M."/>
            <person name="Hernandez-Lucas I."/>
            <person name="Hong A."/>
            <person name="Huizar L."/>
            <person name="Hyman R.W."/>
            <person name="Jones T."/>
            <person name="Kahn D."/>
            <person name="Kahn M.L."/>
            <person name="Kalman S."/>
            <person name="Keating D.H."/>
            <person name="Kiss E."/>
            <person name="Komp C."/>
            <person name="Lelaure V."/>
            <person name="Masuy D."/>
            <person name="Palm C."/>
            <person name="Peck M.C."/>
            <person name="Pohl T.M."/>
            <person name="Portetelle D."/>
            <person name="Purnelle B."/>
            <person name="Ramsperger U."/>
            <person name="Surzycki R."/>
            <person name="Thebault P."/>
            <person name="Vandenbol M."/>
            <person name="Vorhoelter F.J."/>
            <person name="Weidner S."/>
            <person name="Wells D.H."/>
            <person name="Wong K."/>
            <person name="Yeh K.-C."/>
            <person name="Batut J."/>
        </authorList>
    </citation>
    <scope>NUCLEOTIDE SEQUENCE [LARGE SCALE GENOMIC DNA]</scope>
    <source>
        <strain evidence="2">1021</strain>
        <plasmid evidence="2">Plasmid pSymB</plasmid>
    </source>
</reference>
<dbReference type="PATRIC" id="fig|266834.11.peg.6282"/>
<name>Q92TY2_RHIME</name>
<accession>Q92TY2</accession>
<organism evidence="1 2">
    <name type="scientific">Rhizobium meliloti (strain 1021)</name>
    <name type="common">Ensifer meliloti</name>
    <name type="synonym">Sinorhizobium meliloti</name>
    <dbReference type="NCBI Taxonomy" id="266834"/>
    <lineage>
        <taxon>Bacteria</taxon>
        <taxon>Pseudomonadati</taxon>
        <taxon>Pseudomonadota</taxon>
        <taxon>Alphaproteobacteria</taxon>
        <taxon>Hyphomicrobiales</taxon>
        <taxon>Rhizobiaceae</taxon>
        <taxon>Sinorhizobium/Ensifer group</taxon>
        <taxon>Sinorhizobium</taxon>
    </lineage>
</organism>
<geneLocation type="plasmid" evidence="1 2">
    <name>pSymB</name>
</geneLocation>
<reference evidence="1 2" key="1">
    <citation type="journal article" date="2001" name="Proc. Natl. Acad. Sci. U.S.A.">
        <title>The complete sequence of the 1,683-kb pSymB megaplasmid from the N2-fixing endosymbiont Sinorhizobium meliloti.</title>
        <authorList>
            <person name="Finan T.M."/>
            <person name="Weidner S."/>
            <person name="Wong K."/>
            <person name="Buhrmester J."/>
            <person name="Chain P."/>
            <person name="Vorholter F.J."/>
            <person name="Hernandez-Lucas I."/>
            <person name="Becker A."/>
            <person name="Cowie A."/>
            <person name="Gouzy J."/>
            <person name="Golding B."/>
            <person name="Puhler A."/>
        </authorList>
    </citation>
    <scope>NUCLEOTIDE SEQUENCE [LARGE SCALE GENOMIC DNA]</scope>
    <source>
        <strain evidence="1 2">1021</strain>
        <plasmid evidence="2">Plasmid pSymB</plasmid>
    </source>
</reference>
<dbReference type="KEGG" id="sme:SM_b20654"/>
<dbReference type="EMBL" id="AL591985">
    <property type="protein sequence ID" value="CAC49761.1"/>
    <property type="molecule type" value="Genomic_DNA"/>
</dbReference>
<dbReference type="AlphaFoldDB" id="Q92TY2"/>
<protein>
    <submittedName>
        <fullName evidence="1">Uncharacterized protein</fullName>
    </submittedName>
</protein>
<dbReference type="PIR" id="A96012">
    <property type="entry name" value="A96012"/>
</dbReference>
<dbReference type="OrthoDB" id="8282919at2"/>
<dbReference type="EnsemblBacteria" id="CAC49761">
    <property type="protein sequence ID" value="CAC49761"/>
    <property type="gene ID" value="SM_b20654"/>
</dbReference>
<proteinExistence type="predicted"/>
<evidence type="ECO:0000313" key="1">
    <source>
        <dbReference type="EMBL" id="CAC49761.1"/>
    </source>
</evidence>
<dbReference type="Proteomes" id="UP000001976">
    <property type="component" value="Plasmid pSymB"/>
</dbReference>
<dbReference type="HOGENOM" id="CLU_164800_0_0_5"/>